<dbReference type="InterPro" id="IPR005654">
    <property type="entry name" value="ATPase_AFG1-like"/>
</dbReference>
<evidence type="ECO:0000256" key="1">
    <source>
        <dbReference type="ARBA" id="ARBA00022741"/>
    </source>
</evidence>
<keyword evidence="3" id="KW-0132">Cell division</keyword>
<dbReference type="Pfam" id="PF03969">
    <property type="entry name" value="AFG1_ATPase"/>
    <property type="match status" value="1"/>
</dbReference>
<reference evidence="4" key="1">
    <citation type="journal article" date="2019" name="Int. J. Syst. Evol. Microbiol.">
        <title>The Global Catalogue of Microorganisms (GCM) 10K type strain sequencing project: providing services to taxonomists for standard genome sequencing and annotation.</title>
        <authorList>
            <consortium name="The Broad Institute Genomics Platform"/>
            <consortium name="The Broad Institute Genome Sequencing Center for Infectious Disease"/>
            <person name="Wu L."/>
            <person name="Ma J."/>
        </authorList>
    </citation>
    <scope>NUCLEOTIDE SEQUENCE [LARGE SCALE GENOMIC DNA]</scope>
    <source>
        <strain evidence="4">KCTC 42899</strain>
    </source>
</reference>
<dbReference type="InterPro" id="IPR027417">
    <property type="entry name" value="P-loop_NTPase"/>
</dbReference>
<dbReference type="PANTHER" id="PTHR12169:SF6">
    <property type="entry name" value="AFG1-LIKE ATPASE"/>
    <property type="match status" value="1"/>
</dbReference>
<dbReference type="SUPFAM" id="SSF52540">
    <property type="entry name" value="P-loop containing nucleoside triphosphate hydrolases"/>
    <property type="match status" value="1"/>
</dbReference>
<gene>
    <name evidence="3" type="primary">zapE</name>
    <name evidence="3" type="ORF">ACFOMH_04535</name>
</gene>
<keyword evidence="3" id="KW-0131">Cell cycle</keyword>
<keyword evidence="1" id="KW-0547">Nucleotide-binding</keyword>
<accession>A0ABV7R5E0</accession>
<name>A0ABV7R5E0_9RHOB</name>
<dbReference type="Gene3D" id="3.40.50.300">
    <property type="entry name" value="P-loop containing nucleotide triphosphate hydrolases"/>
    <property type="match status" value="1"/>
</dbReference>
<dbReference type="NCBIfam" id="NF040713">
    <property type="entry name" value="ZapE"/>
    <property type="match status" value="1"/>
</dbReference>
<proteinExistence type="predicted"/>
<keyword evidence="4" id="KW-1185">Reference proteome</keyword>
<dbReference type="PANTHER" id="PTHR12169">
    <property type="entry name" value="ATPASE N2B"/>
    <property type="match status" value="1"/>
</dbReference>
<evidence type="ECO:0000256" key="2">
    <source>
        <dbReference type="ARBA" id="ARBA00022840"/>
    </source>
</evidence>
<dbReference type="GO" id="GO:0051301">
    <property type="term" value="P:cell division"/>
    <property type="evidence" value="ECO:0007669"/>
    <property type="project" value="UniProtKB-KW"/>
</dbReference>
<evidence type="ECO:0000313" key="4">
    <source>
        <dbReference type="Proteomes" id="UP001595721"/>
    </source>
</evidence>
<evidence type="ECO:0000313" key="3">
    <source>
        <dbReference type="EMBL" id="MFC3527431.1"/>
    </source>
</evidence>
<sequence>MASVTELYDARVASGELAPDDAQRGVLPALDRVTRELAQAVPATAAPKSRWFSRLMGGASAPAQAVKGIYLWGGVGRGKSMLMDLVMEAAPIPQKRRVHFHEFMQHIQGALEGVRKTGQADAVRPVALAVAQQTRLLCFDEMQITDIADAMIVGRLFQVLFEEGVTIVTTSNRVPEDLYKNGLNRQLFLPFIGLIRDRMQVVELASATDYRQNRDEGGQVWFIPADAGARTQMDALWDRLTNCEMASPLLLEVKGRKVELPRHCGRVARASFWDLCAKPLGPADYLAIAAAVDVLFLDGIPRLSMSNYNEAKRFVTLIDALYEARVRLVASAADEPERLYAEGEGAFEFERTASRLREMRDADWGRPASETAG</sequence>
<dbReference type="Proteomes" id="UP001595721">
    <property type="component" value="Unassembled WGS sequence"/>
</dbReference>
<comment type="caution">
    <text evidence="3">The sequence shown here is derived from an EMBL/GenBank/DDBJ whole genome shotgun (WGS) entry which is preliminary data.</text>
</comment>
<dbReference type="RefSeq" id="WP_377742899.1">
    <property type="nucleotide sequence ID" value="NZ_JBHRXJ010000002.1"/>
</dbReference>
<organism evidence="3 4">
    <name type="scientific">Paracoccus mangrovi</name>
    <dbReference type="NCBI Taxonomy" id="1715645"/>
    <lineage>
        <taxon>Bacteria</taxon>
        <taxon>Pseudomonadati</taxon>
        <taxon>Pseudomonadota</taxon>
        <taxon>Alphaproteobacteria</taxon>
        <taxon>Rhodobacterales</taxon>
        <taxon>Paracoccaceae</taxon>
        <taxon>Paracoccus</taxon>
    </lineage>
</organism>
<dbReference type="EMBL" id="JBHRXJ010000002">
    <property type="protein sequence ID" value="MFC3527431.1"/>
    <property type="molecule type" value="Genomic_DNA"/>
</dbReference>
<keyword evidence="2" id="KW-0067">ATP-binding</keyword>
<protein>
    <submittedName>
        <fullName evidence="3">Cell division protein ZapE</fullName>
    </submittedName>
</protein>